<proteinExistence type="predicted"/>
<accession>A0A1F6B1H3</accession>
<dbReference type="Proteomes" id="UP000176409">
    <property type="component" value="Unassembled WGS sequence"/>
</dbReference>
<dbReference type="AlphaFoldDB" id="A0A1F6B1H3"/>
<keyword evidence="1" id="KW-0472">Membrane</keyword>
<gene>
    <name evidence="3" type="ORF">A2973_00020</name>
</gene>
<dbReference type="STRING" id="1798396.A2973_00020"/>
<dbReference type="NCBIfam" id="NF033510">
    <property type="entry name" value="Ca_tandemer"/>
    <property type="match status" value="1"/>
</dbReference>
<name>A0A1F6B1H3_9BACT</name>
<dbReference type="InterPro" id="IPR044016">
    <property type="entry name" value="Big_13"/>
</dbReference>
<sequence>MLYSRIRRHEEKILKTRLLAASLGIMGLLAFLFLFGVKTLIGFSLFVDKIRGNAPPAQQQPVLLLPPILDPIPEATNSGNLLIAGTAAPEVTAIIYVDDTEKTKVTVPKDGKVSFPVALSDGNHTISAKLTDEKGAISELSNVLRITIKKGKPQLSLTSPDDNASVIGDTNKVTVRGKTDPDNEIRVNGRLAPVLNDGSFELDVPLPEGSTTIAITATDEAGNETKIERHVSYQK</sequence>
<reference evidence="3 4" key="1">
    <citation type="journal article" date="2016" name="Nat. Commun.">
        <title>Thousands of microbial genomes shed light on interconnected biogeochemical processes in an aquifer system.</title>
        <authorList>
            <person name="Anantharaman K."/>
            <person name="Brown C.T."/>
            <person name="Hug L.A."/>
            <person name="Sharon I."/>
            <person name="Castelle C.J."/>
            <person name="Probst A.J."/>
            <person name="Thomas B.C."/>
            <person name="Singh A."/>
            <person name="Wilkins M.J."/>
            <person name="Karaoz U."/>
            <person name="Brodie E.L."/>
            <person name="Williams K.H."/>
            <person name="Hubbard S.S."/>
            <person name="Banfield J.F."/>
        </authorList>
    </citation>
    <scope>NUCLEOTIDE SEQUENCE [LARGE SCALE GENOMIC DNA]</scope>
</reference>
<keyword evidence="1" id="KW-1133">Transmembrane helix</keyword>
<keyword evidence="1" id="KW-0812">Transmembrane</keyword>
<comment type="caution">
    <text evidence="3">The sequence shown here is derived from an EMBL/GenBank/DDBJ whole genome shotgun (WGS) entry which is preliminary data.</text>
</comment>
<dbReference type="Pfam" id="PF19077">
    <property type="entry name" value="Big_13"/>
    <property type="match status" value="1"/>
</dbReference>
<evidence type="ECO:0000256" key="1">
    <source>
        <dbReference type="SAM" id="Phobius"/>
    </source>
</evidence>
<feature type="domain" description="Bacterial Ig-like" evidence="2">
    <location>
        <begin position="76"/>
        <end position="148"/>
    </location>
</feature>
<evidence type="ECO:0000313" key="4">
    <source>
        <dbReference type="Proteomes" id="UP000176409"/>
    </source>
</evidence>
<dbReference type="EMBL" id="MFJZ01000002">
    <property type="protein sequence ID" value="OGG30781.1"/>
    <property type="molecule type" value="Genomic_DNA"/>
</dbReference>
<evidence type="ECO:0000259" key="2">
    <source>
        <dbReference type="Pfam" id="PF19077"/>
    </source>
</evidence>
<evidence type="ECO:0000313" key="3">
    <source>
        <dbReference type="EMBL" id="OGG30781.1"/>
    </source>
</evidence>
<dbReference type="Gene3D" id="2.60.40.10">
    <property type="entry name" value="Immunoglobulins"/>
    <property type="match status" value="2"/>
</dbReference>
<feature type="transmembrane region" description="Helical" evidence="1">
    <location>
        <begin position="21"/>
        <end position="47"/>
    </location>
</feature>
<organism evidence="3 4">
    <name type="scientific">Candidatus Gottesmanbacteria bacterium RIFCSPLOWO2_01_FULL_49_10</name>
    <dbReference type="NCBI Taxonomy" id="1798396"/>
    <lineage>
        <taxon>Bacteria</taxon>
        <taxon>Candidatus Gottesmaniibacteriota</taxon>
    </lineage>
</organism>
<protein>
    <recommendedName>
        <fullName evidence="2">Bacterial Ig-like domain-containing protein</fullName>
    </recommendedName>
</protein>
<dbReference type="InterPro" id="IPR013783">
    <property type="entry name" value="Ig-like_fold"/>
</dbReference>
<dbReference type="Pfam" id="PF09136">
    <property type="entry name" value="Glucodextran_B"/>
    <property type="match status" value="1"/>
</dbReference>